<evidence type="ECO:0000313" key="1">
    <source>
        <dbReference type="EMBL" id="PSR90429.1"/>
    </source>
</evidence>
<reference evidence="1 2" key="1">
    <citation type="submission" date="2018-02" db="EMBL/GenBank/DDBJ databases">
        <title>Genome sequence of the basidiomycete white-rot fungus Phlebia centrifuga.</title>
        <authorList>
            <person name="Granchi Z."/>
            <person name="Peng M."/>
            <person name="de Vries R.P."/>
            <person name="Hilden K."/>
            <person name="Makela M.R."/>
            <person name="Grigoriev I."/>
            <person name="Riley R."/>
        </authorList>
    </citation>
    <scope>NUCLEOTIDE SEQUENCE [LARGE SCALE GENOMIC DNA]</scope>
    <source>
        <strain evidence="1 2">FBCC195</strain>
    </source>
</reference>
<keyword evidence="2" id="KW-1185">Reference proteome</keyword>
<name>A0A2R6PFZ1_9APHY</name>
<sequence length="143" mass="16205">MGNFNVFLAITSDPLANRSLSPLFFLPHFLSKSIQLENALERYALALDNVANLCKMANAVATIERKVTSDLYLWQVCRQLVECRPIVEVFSKKKRAAKVYCKKNEAAKTCKEEACVKDEPLTKKAISYNQKKQELTTKLAKSM</sequence>
<dbReference type="AlphaFoldDB" id="A0A2R6PFZ1"/>
<organism evidence="1 2">
    <name type="scientific">Hermanssonia centrifuga</name>
    <dbReference type="NCBI Taxonomy" id="98765"/>
    <lineage>
        <taxon>Eukaryota</taxon>
        <taxon>Fungi</taxon>
        <taxon>Dikarya</taxon>
        <taxon>Basidiomycota</taxon>
        <taxon>Agaricomycotina</taxon>
        <taxon>Agaricomycetes</taxon>
        <taxon>Polyporales</taxon>
        <taxon>Meruliaceae</taxon>
        <taxon>Hermanssonia</taxon>
    </lineage>
</organism>
<comment type="caution">
    <text evidence="1">The sequence shown here is derived from an EMBL/GenBank/DDBJ whole genome shotgun (WGS) entry which is preliminary data.</text>
</comment>
<gene>
    <name evidence="1" type="ORF">PHLCEN_2v4914</name>
</gene>
<proteinExistence type="predicted"/>
<dbReference type="Proteomes" id="UP000186601">
    <property type="component" value="Unassembled WGS sequence"/>
</dbReference>
<protein>
    <submittedName>
        <fullName evidence="1">Uncharacterized protein</fullName>
    </submittedName>
</protein>
<accession>A0A2R6PFZ1</accession>
<evidence type="ECO:0000313" key="2">
    <source>
        <dbReference type="Proteomes" id="UP000186601"/>
    </source>
</evidence>
<dbReference type="EMBL" id="MLYV02000496">
    <property type="protein sequence ID" value="PSR90429.1"/>
    <property type="molecule type" value="Genomic_DNA"/>
</dbReference>